<accession>A0A5N6K4F9</accession>
<evidence type="ECO:0000313" key="3">
    <source>
        <dbReference type="Proteomes" id="UP000326757"/>
    </source>
</evidence>
<keyword evidence="1" id="KW-0812">Transmembrane</keyword>
<proteinExistence type="predicted"/>
<comment type="caution">
    <text evidence="2">The sequence shown here is derived from an EMBL/GenBank/DDBJ whole genome shotgun (WGS) entry which is preliminary data.</text>
</comment>
<dbReference type="Proteomes" id="UP000326757">
    <property type="component" value="Unassembled WGS sequence"/>
</dbReference>
<reference evidence="2 3" key="1">
    <citation type="submission" date="2019-06" db="EMBL/GenBank/DDBJ databases">
        <title>Genome Sequence of the Brown Rot Fungal Pathogen Monilinia laxa.</title>
        <authorList>
            <person name="De Miccolis Angelini R.M."/>
            <person name="Landi L."/>
            <person name="Abate D."/>
            <person name="Pollastro S."/>
            <person name="Romanazzi G."/>
            <person name="Faretra F."/>
        </authorList>
    </citation>
    <scope>NUCLEOTIDE SEQUENCE [LARGE SCALE GENOMIC DNA]</scope>
    <source>
        <strain evidence="2 3">Mlax316</strain>
    </source>
</reference>
<organism evidence="2 3">
    <name type="scientific">Monilinia laxa</name>
    <name type="common">Brown rot fungus</name>
    <name type="synonym">Sclerotinia laxa</name>
    <dbReference type="NCBI Taxonomy" id="61186"/>
    <lineage>
        <taxon>Eukaryota</taxon>
        <taxon>Fungi</taxon>
        <taxon>Dikarya</taxon>
        <taxon>Ascomycota</taxon>
        <taxon>Pezizomycotina</taxon>
        <taxon>Leotiomycetes</taxon>
        <taxon>Helotiales</taxon>
        <taxon>Sclerotiniaceae</taxon>
        <taxon>Monilinia</taxon>
    </lineage>
</organism>
<feature type="transmembrane region" description="Helical" evidence="1">
    <location>
        <begin position="6"/>
        <end position="24"/>
    </location>
</feature>
<dbReference type="EMBL" id="VIGI01000008">
    <property type="protein sequence ID" value="KAB8297221.1"/>
    <property type="molecule type" value="Genomic_DNA"/>
</dbReference>
<gene>
    <name evidence="2" type="ORF">EYC80_002592</name>
</gene>
<keyword evidence="1" id="KW-0472">Membrane</keyword>
<name>A0A5N6K4F9_MONLA</name>
<evidence type="ECO:0000256" key="1">
    <source>
        <dbReference type="SAM" id="Phobius"/>
    </source>
</evidence>
<sequence>MVLLWMEFYGWGILFILPTYGLIYEMNEWAGAFKSSSNYWSVDVHEMRELEEMFMWTGHVKKGEVESGRFKLWVWGRGADGMTWYGMGGGRRK</sequence>
<evidence type="ECO:0000313" key="2">
    <source>
        <dbReference type="EMBL" id="KAB8297221.1"/>
    </source>
</evidence>
<dbReference type="AlphaFoldDB" id="A0A5N6K4F9"/>
<keyword evidence="1" id="KW-1133">Transmembrane helix</keyword>
<evidence type="ECO:0008006" key="4">
    <source>
        <dbReference type="Google" id="ProtNLM"/>
    </source>
</evidence>
<protein>
    <recommendedName>
        <fullName evidence="4">Transmembrane protein</fullName>
    </recommendedName>
</protein>
<keyword evidence="3" id="KW-1185">Reference proteome</keyword>